<gene>
    <name evidence="3" type="ORF">APD33_02505</name>
    <name evidence="2" type="ORF">APD33_12945</name>
</gene>
<evidence type="ECO:0000313" key="4">
    <source>
        <dbReference type="Proteomes" id="UP000051449"/>
    </source>
</evidence>
<dbReference type="EMBL" id="LLGC01000179">
    <property type="protein sequence ID" value="KQE03517.1"/>
    <property type="molecule type" value="Genomic_DNA"/>
</dbReference>
<reference evidence="3 4" key="1">
    <citation type="submission" date="2015-10" db="EMBL/GenBank/DDBJ databases">
        <title>The utility of whole genome sequencing in characterizing Acinetobacter epidemiology and analyzing hospital outbreaks.</title>
        <authorList>
            <person name="Ozer E.A."/>
            <person name="Fitzpatrick M.A."/>
            <person name="Hauser A.R."/>
        </authorList>
    </citation>
    <scope>NUCLEOTIDE SEQUENCE [LARGE SCALE GENOMIC DNA]</scope>
    <source>
        <strain evidence="3 4">ABBL072</strain>
    </source>
</reference>
<feature type="transmembrane region" description="Helical" evidence="1">
    <location>
        <begin position="39"/>
        <end position="58"/>
    </location>
</feature>
<comment type="caution">
    <text evidence="3">The sequence shown here is derived from an EMBL/GenBank/DDBJ whole genome shotgun (WGS) entry which is preliminary data.</text>
</comment>
<name>A0AAP1FDU8_ACIBA</name>
<keyword evidence="1" id="KW-1133">Transmembrane helix</keyword>
<dbReference type="RefSeq" id="WP_000466648.1">
    <property type="nucleotide sequence ID" value="NZ_CP015364.1"/>
</dbReference>
<evidence type="ECO:0000256" key="1">
    <source>
        <dbReference type="SAM" id="Phobius"/>
    </source>
</evidence>
<sequence>MFGELVKKIKTWYKGDPGLIDSNPATGIITVVREPYRHWAAKLLSYHVGFFIFLINSIKRHPNAFVSQTLAIIAILVSFYFQFYGGNNEYKRCAITHSNDHEVTVNCRK</sequence>
<feature type="transmembrane region" description="Helical" evidence="1">
    <location>
        <begin position="64"/>
        <end position="83"/>
    </location>
</feature>
<dbReference type="AlphaFoldDB" id="A0AAP1FDU8"/>
<evidence type="ECO:0000313" key="3">
    <source>
        <dbReference type="EMBL" id="KQE07327.1"/>
    </source>
</evidence>
<dbReference type="EMBL" id="LLGC01000126">
    <property type="protein sequence ID" value="KQE07327.1"/>
    <property type="molecule type" value="Genomic_DNA"/>
</dbReference>
<keyword evidence="1" id="KW-0472">Membrane</keyword>
<organism evidence="3 4">
    <name type="scientific">Acinetobacter baumannii</name>
    <dbReference type="NCBI Taxonomy" id="470"/>
    <lineage>
        <taxon>Bacteria</taxon>
        <taxon>Pseudomonadati</taxon>
        <taxon>Pseudomonadota</taxon>
        <taxon>Gammaproteobacteria</taxon>
        <taxon>Moraxellales</taxon>
        <taxon>Moraxellaceae</taxon>
        <taxon>Acinetobacter</taxon>
        <taxon>Acinetobacter calcoaceticus/baumannii complex</taxon>
    </lineage>
</organism>
<keyword evidence="1" id="KW-0812">Transmembrane</keyword>
<protein>
    <submittedName>
        <fullName evidence="3">Uncharacterized protein</fullName>
    </submittedName>
</protein>
<evidence type="ECO:0000313" key="2">
    <source>
        <dbReference type="EMBL" id="KQE03517.1"/>
    </source>
</evidence>
<proteinExistence type="predicted"/>
<accession>A0AAP1FDU8</accession>
<dbReference type="Proteomes" id="UP000051449">
    <property type="component" value="Unassembled WGS sequence"/>
</dbReference>